<reference evidence="3 4" key="1">
    <citation type="submission" date="2020-05" db="EMBL/GenBank/DDBJ databases">
        <title>Actinomadura verrucosospora NRRL-B18236 (PFL_A860) Genome sequencing and assembly.</title>
        <authorList>
            <person name="Samborskyy M."/>
        </authorList>
    </citation>
    <scope>NUCLEOTIDE SEQUENCE [LARGE SCALE GENOMIC DNA]</scope>
    <source>
        <strain evidence="3 4">NRRL:B18236</strain>
    </source>
</reference>
<protein>
    <submittedName>
        <fullName evidence="3">Heavy metal transport/detoxification protein</fullName>
    </submittedName>
</protein>
<dbReference type="Proteomes" id="UP000501240">
    <property type="component" value="Chromosome"/>
</dbReference>
<dbReference type="InterPro" id="IPR039447">
    <property type="entry name" value="UreH-like_TM_dom"/>
</dbReference>
<evidence type="ECO:0000313" key="4">
    <source>
        <dbReference type="Proteomes" id="UP000501240"/>
    </source>
</evidence>
<evidence type="ECO:0000313" key="3">
    <source>
        <dbReference type="EMBL" id="QKG27450.1"/>
    </source>
</evidence>
<name>A0A7D3W0I9_ACTVE</name>
<feature type="transmembrane region" description="Helical" evidence="1">
    <location>
        <begin position="92"/>
        <end position="114"/>
    </location>
</feature>
<feature type="transmembrane region" description="Helical" evidence="1">
    <location>
        <begin position="33"/>
        <end position="51"/>
    </location>
</feature>
<dbReference type="PANTHER" id="PTHR42208:SF1">
    <property type="entry name" value="HEAVY METAL TRANSPORTER"/>
    <property type="match status" value="1"/>
</dbReference>
<feature type="transmembrane region" description="Helical" evidence="1">
    <location>
        <begin position="212"/>
        <end position="229"/>
    </location>
</feature>
<dbReference type="Gene3D" id="2.60.40.420">
    <property type="entry name" value="Cupredoxins - blue copper proteins"/>
    <property type="match status" value="1"/>
</dbReference>
<dbReference type="Pfam" id="PF13386">
    <property type="entry name" value="DsbD_2"/>
    <property type="match status" value="1"/>
</dbReference>
<evidence type="ECO:0000259" key="2">
    <source>
        <dbReference type="Pfam" id="PF13386"/>
    </source>
</evidence>
<proteinExistence type="predicted"/>
<organism evidence="3 4">
    <name type="scientific">Actinomadura verrucosospora</name>
    <dbReference type="NCBI Taxonomy" id="46165"/>
    <lineage>
        <taxon>Bacteria</taxon>
        <taxon>Bacillati</taxon>
        <taxon>Actinomycetota</taxon>
        <taxon>Actinomycetes</taxon>
        <taxon>Streptosporangiales</taxon>
        <taxon>Thermomonosporaceae</taxon>
        <taxon>Actinomadura</taxon>
    </lineage>
</organism>
<keyword evidence="1" id="KW-1133">Transmembrane helix</keyword>
<feature type="transmembrane region" description="Helical" evidence="1">
    <location>
        <begin position="176"/>
        <end position="200"/>
    </location>
</feature>
<dbReference type="RefSeq" id="WP_173100724.1">
    <property type="nucleotide sequence ID" value="NZ_CP053892.1"/>
</dbReference>
<evidence type="ECO:0000256" key="1">
    <source>
        <dbReference type="SAM" id="Phobius"/>
    </source>
</evidence>
<keyword evidence="4" id="KW-1185">Reference proteome</keyword>
<feature type="domain" description="Urease accessory protein UreH-like transmembrane" evidence="2">
    <location>
        <begin position="41"/>
        <end position="225"/>
    </location>
</feature>
<gene>
    <name evidence="3" type="ORF">ACTIVE_9105</name>
</gene>
<dbReference type="InterPro" id="IPR008972">
    <property type="entry name" value="Cupredoxin"/>
</dbReference>
<keyword evidence="1" id="KW-0812">Transmembrane</keyword>
<dbReference type="EMBL" id="CP053892">
    <property type="protein sequence ID" value="QKG27450.1"/>
    <property type="molecule type" value="Genomic_DNA"/>
</dbReference>
<dbReference type="AlphaFoldDB" id="A0A7D3W0I9"/>
<feature type="transmembrane region" description="Helical" evidence="1">
    <location>
        <begin position="63"/>
        <end position="86"/>
    </location>
</feature>
<sequence length="347" mass="34622">MDVAGLFLAGAGAGLLAGGTTCAATQIGLLTGAVGGTAGGAGAGGGAVGAGSGMVRPVRQVSVFLAAKLVAHTALGALLGLVGGAVQPGPRVRGALLAAAAAALALFALDLLGFRPVRRLLRRDAAPSSEDGEDGACHPPRAGRSRRPALLGAATILVPCGLTLSAELLAVTSRSALGGAVVMGAFVLGTAPLFGLIGVTVGRTMALLRGRLTALLAVALLAVSGWTLLSGLRLGGWLPSGGGATAAADSARFVRTDASGTQVVTVWALNQGYRPALLTARARVHTVLVLRTRHTSGHMRVFTIPSRDKDVYLPATGETRVDLGAPGPGRMPFMCASGHFPGAITFR</sequence>
<feature type="transmembrane region" description="Helical" evidence="1">
    <location>
        <begin position="149"/>
        <end position="170"/>
    </location>
</feature>
<keyword evidence="1" id="KW-0472">Membrane</keyword>
<dbReference type="PANTHER" id="PTHR42208">
    <property type="entry name" value="HEAVY METAL TRANSPORTER-RELATED"/>
    <property type="match status" value="1"/>
</dbReference>
<accession>A0A7D3W0I9</accession>